<gene>
    <name evidence="5" type="ORF">OG579_11635</name>
</gene>
<name>A0AAU4JXC1_9NOCA</name>
<keyword evidence="2" id="KW-0238">DNA-binding</keyword>
<dbReference type="InterPro" id="IPR008920">
    <property type="entry name" value="TF_FadR/GntR_C"/>
</dbReference>
<organism evidence="5 6">
    <name type="scientific">Williamsia herbipolensis</name>
    <dbReference type="NCBI Taxonomy" id="1603258"/>
    <lineage>
        <taxon>Bacteria</taxon>
        <taxon>Bacillati</taxon>
        <taxon>Actinomycetota</taxon>
        <taxon>Actinomycetes</taxon>
        <taxon>Mycobacteriales</taxon>
        <taxon>Nocardiaceae</taxon>
        <taxon>Williamsia</taxon>
    </lineage>
</organism>
<evidence type="ECO:0000256" key="2">
    <source>
        <dbReference type="ARBA" id="ARBA00023125"/>
    </source>
</evidence>
<evidence type="ECO:0000259" key="4">
    <source>
        <dbReference type="PROSITE" id="PS50949"/>
    </source>
</evidence>
<keyword evidence="3" id="KW-0804">Transcription</keyword>
<dbReference type="Pfam" id="PF07729">
    <property type="entry name" value="FCD"/>
    <property type="match status" value="1"/>
</dbReference>
<dbReference type="Proteomes" id="UP001432128">
    <property type="component" value="Chromosome"/>
</dbReference>
<dbReference type="PANTHER" id="PTHR43537">
    <property type="entry name" value="TRANSCRIPTIONAL REGULATOR, GNTR FAMILY"/>
    <property type="match status" value="1"/>
</dbReference>
<dbReference type="SMART" id="SM00895">
    <property type="entry name" value="FCD"/>
    <property type="match status" value="1"/>
</dbReference>
<keyword evidence="1" id="KW-0805">Transcription regulation</keyword>
<dbReference type="KEGG" id="whr:OG579_11635"/>
<dbReference type="AlphaFoldDB" id="A0AAU4JXC1"/>
<dbReference type="InterPro" id="IPR036388">
    <property type="entry name" value="WH-like_DNA-bd_sf"/>
</dbReference>
<dbReference type="RefSeq" id="WP_328856057.1">
    <property type="nucleotide sequence ID" value="NZ_CP108021.1"/>
</dbReference>
<evidence type="ECO:0000313" key="6">
    <source>
        <dbReference type="Proteomes" id="UP001432128"/>
    </source>
</evidence>
<evidence type="ECO:0000256" key="1">
    <source>
        <dbReference type="ARBA" id="ARBA00023015"/>
    </source>
</evidence>
<dbReference type="Gene3D" id="1.10.10.10">
    <property type="entry name" value="Winged helix-like DNA-binding domain superfamily/Winged helix DNA-binding domain"/>
    <property type="match status" value="1"/>
</dbReference>
<protein>
    <submittedName>
        <fullName evidence="5">GntR family transcriptional regulator</fullName>
    </submittedName>
</protein>
<dbReference type="SUPFAM" id="SSF46785">
    <property type="entry name" value="Winged helix' DNA-binding domain"/>
    <property type="match status" value="1"/>
</dbReference>
<evidence type="ECO:0000313" key="5">
    <source>
        <dbReference type="EMBL" id="WUM18405.1"/>
    </source>
</evidence>
<reference evidence="5 6" key="1">
    <citation type="submission" date="2022-10" db="EMBL/GenBank/DDBJ databases">
        <title>The complete genomes of actinobacterial strains from the NBC collection.</title>
        <authorList>
            <person name="Joergensen T.S."/>
            <person name="Alvarez Arevalo M."/>
            <person name="Sterndorff E.B."/>
            <person name="Faurdal D."/>
            <person name="Vuksanovic O."/>
            <person name="Mourched A.-S."/>
            <person name="Charusanti P."/>
            <person name="Shaw S."/>
            <person name="Blin K."/>
            <person name="Weber T."/>
        </authorList>
    </citation>
    <scope>NUCLEOTIDE SEQUENCE [LARGE SCALE GENOMIC DNA]</scope>
    <source>
        <strain evidence="5 6">NBC_00319</strain>
    </source>
</reference>
<dbReference type="SUPFAM" id="SSF48008">
    <property type="entry name" value="GntR ligand-binding domain-like"/>
    <property type="match status" value="1"/>
</dbReference>
<feature type="domain" description="HTH gntR-type" evidence="4">
    <location>
        <begin position="7"/>
        <end position="74"/>
    </location>
</feature>
<dbReference type="InterPro" id="IPR011711">
    <property type="entry name" value="GntR_C"/>
</dbReference>
<dbReference type="SMART" id="SM00345">
    <property type="entry name" value="HTH_GNTR"/>
    <property type="match status" value="1"/>
</dbReference>
<proteinExistence type="predicted"/>
<dbReference type="Pfam" id="PF00392">
    <property type="entry name" value="GntR"/>
    <property type="match status" value="1"/>
</dbReference>
<dbReference type="EMBL" id="CP108021">
    <property type="protein sequence ID" value="WUM18405.1"/>
    <property type="molecule type" value="Genomic_DNA"/>
</dbReference>
<evidence type="ECO:0000256" key="3">
    <source>
        <dbReference type="ARBA" id="ARBA00023163"/>
    </source>
</evidence>
<accession>A0AAU4JXC1</accession>
<dbReference type="PROSITE" id="PS50949">
    <property type="entry name" value="HTH_GNTR"/>
    <property type="match status" value="1"/>
</dbReference>
<dbReference type="PANTHER" id="PTHR43537:SF24">
    <property type="entry name" value="GLUCONATE OPERON TRANSCRIPTIONAL REPRESSOR"/>
    <property type="match status" value="1"/>
</dbReference>
<dbReference type="Gene3D" id="1.20.120.530">
    <property type="entry name" value="GntR ligand-binding domain-like"/>
    <property type="match status" value="1"/>
</dbReference>
<dbReference type="InterPro" id="IPR000524">
    <property type="entry name" value="Tscrpt_reg_HTH_GntR"/>
</dbReference>
<dbReference type="GO" id="GO:0003677">
    <property type="term" value="F:DNA binding"/>
    <property type="evidence" value="ECO:0007669"/>
    <property type="project" value="UniProtKB-KW"/>
</dbReference>
<keyword evidence="6" id="KW-1185">Reference proteome</keyword>
<dbReference type="InterPro" id="IPR036390">
    <property type="entry name" value="WH_DNA-bd_sf"/>
</dbReference>
<sequence length="213" mass="22984">MTVNAGPVAAERAYAHTKAQIISGGLAGGQLVSEAKIGAELGISRTPVHEAFLRLDAEQLIELVSRRGAIIRPMTPSEATDVLAMRQGIESASAAQTFAAGGPDAEITRRIEENLRQQEAAVGAGDVAAFVDADDDFHALLIEASRNPLARQFYEQLRGRQQRLRTMYLRIDPGNLAASYADHRTLADCFVRGDRDGFTAALVAHLERYQGAI</sequence>
<dbReference type="GO" id="GO:0003700">
    <property type="term" value="F:DNA-binding transcription factor activity"/>
    <property type="evidence" value="ECO:0007669"/>
    <property type="project" value="InterPro"/>
</dbReference>